<dbReference type="InterPro" id="IPR033490">
    <property type="entry name" value="LRP130"/>
</dbReference>
<sequence length="1247" mass="141526">MSSLLRSTKFVRYFTGAARTLILNSAKTADATLLSNSKALSAANNVLLRDYATKKSESLEPLLQKLDSEVRRFGRITKKDIDEVFDELRAKNDITSSQSLLVIRCCGELVPEELPEQRTLLVQKIWNVLTERGVPMDVSHYNALLRVYIENEHSFSPAQFLEEMERKGLQPNRVTYQRLMWRYCQEGDVEGATKVLEKMRELSMPVSEPVLNALIMGHAFHGDTDGAKAVLETMASAGLKPSNRTYALLACGYARKGDISGVESIINTAKEQDNYLTDKDFMDIIEQLAIGGHGDKVEQVFPYLNKSAGYNQEVCNLILKLLNKDKEDVAKKMMSTMPKTANIEDTMFKGAFYIKHLIKLDKSADAIIQSCRDLQSEGLIQNAIYIATESSLTQGRSELAEKLLKELKKDGIEVRQHYYWPILAQKSKEKDEEGLLQVVKNMVSEGLSPSGEALRDYIIPLLLQTNSPQNAIIKLQLANVPTIHAARNVMLELLENGDIKNAAEVALTYRPRGQYPLLTRPLINALSRTKDINSFVRILHVTNSPQVLQEDTNEDVQTEDSTNEAGRLIKIAIKNIWRDNLTEELLTQVLSKGIRISTTSAQEIENYLGNNMTTEISELLSKLTSPDLEVAPLETVRRKQGPRNAAELEKILNNNKNTDSSNNRLRKQILLTYLKENNTEKVTSLLEEYKSSGFEFNLSLLAQVFELYCESNEIEKAKGIQQEMMSKDPQFVLNNYKKIVMTYALVRANRDDEAIQYLKDNKPPSENDGQNFLLNSKSWQMLNTLAERKDVAKVKEVTKLLIENNYIEPNNVLLGPSIKVHLLNEDTDGALCEFENCCKQYRSTPWKGELMKVLILKEDASKLQWLADLSTQIHGEVNILHDLVLAFVECGKLRQARRILETPGLHTRQKRLQDACQRYVEEGKSEYLEGLLEATKELSHIDRSNIFYHLLVTYCKADETDKALGLWTLLQEEGEVPSDKFLSYLGNHLKTRNRDIPFIMPETEVTEINTQKPTQKVQKKYKEPQKPTKKEISDHIEKLTQEGKTTQAMDYTMKNIEEGMEHMDNILRVIESSDNNEEIEVALRSFPRSSALAAAVQNGELSAKCHKIAELAASRGYTLPANLLWMEYLLVGKYKEANSLWQKCLINSNIVVFRRLLQECHMKNQPETIENMIEILKTNSSISPASVGNAYSRLINLYLFNNKPDKALAAFNKAIESGLSKEHFNISSIKRLKENLEQAGKQFDFSI</sequence>
<dbReference type="Proteomes" id="UP000838878">
    <property type="component" value="Chromosome 1"/>
</dbReference>
<accession>A0A8J9U663</accession>
<feature type="non-terminal residue" evidence="3">
    <location>
        <position position="1247"/>
    </location>
</feature>
<dbReference type="PANTHER" id="PTHR46669:SF2">
    <property type="entry name" value="EG:BACN32G11.3 PROTEIN"/>
    <property type="match status" value="1"/>
</dbReference>
<dbReference type="AlphaFoldDB" id="A0A8J9U663"/>
<protein>
    <recommendedName>
        <fullName evidence="5">Leucine-rich PPR motif-containing protein, mitochondrial</fullName>
    </recommendedName>
</protein>
<dbReference type="GO" id="GO:0070129">
    <property type="term" value="P:regulation of mitochondrial translation"/>
    <property type="evidence" value="ECO:0007669"/>
    <property type="project" value="TreeGrafter"/>
</dbReference>
<dbReference type="GO" id="GO:0005739">
    <property type="term" value="C:mitochondrion"/>
    <property type="evidence" value="ECO:0007669"/>
    <property type="project" value="TreeGrafter"/>
</dbReference>
<evidence type="ECO:0008006" key="5">
    <source>
        <dbReference type="Google" id="ProtNLM"/>
    </source>
</evidence>
<dbReference type="Pfam" id="PF13812">
    <property type="entry name" value="PPR_3"/>
    <property type="match status" value="1"/>
</dbReference>
<dbReference type="Gene3D" id="1.25.40.10">
    <property type="entry name" value="Tetratricopeptide repeat domain"/>
    <property type="match status" value="3"/>
</dbReference>
<dbReference type="PANTHER" id="PTHR46669">
    <property type="entry name" value="LEUCINE-RICH PPR MOTIF-CONTAINING PROTEIN, MITOCHONDRIAL"/>
    <property type="match status" value="1"/>
</dbReference>
<dbReference type="OrthoDB" id="185373at2759"/>
<dbReference type="InterPro" id="IPR002885">
    <property type="entry name" value="PPR_rpt"/>
</dbReference>
<dbReference type="Pfam" id="PF01535">
    <property type="entry name" value="PPR"/>
    <property type="match status" value="2"/>
</dbReference>
<dbReference type="InterPro" id="IPR011990">
    <property type="entry name" value="TPR-like_helical_dom_sf"/>
</dbReference>
<evidence type="ECO:0000313" key="3">
    <source>
        <dbReference type="EMBL" id="CAH0714588.1"/>
    </source>
</evidence>
<dbReference type="PROSITE" id="PS51375">
    <property type="entry name" value="PPR"/>
    <property type="match status" value="3"/>
</dbReference>
<feature type="compositionally biased region" description="Basic and acidic residues" evidence="2">
    <location>
        <begin position="1020"/>
        <end position="1031"/>
    </location>
</feature>
<evidence type="ECO:0000256" key="1">
    <source>
        <dbReference type="PROSITE-ProRule" id="PRU00708"/>
    </source>
</evidence>
<dbReference type="GO" id="GO:0005634">
    <property type="term" value="C:nucleus"/>
    <property type="evidence" value="ECO:0007669"/>
    <property type="project" value="TreeGrafter"/>
</dbReference>
<organism evidence="3 4">
    <name type="scientific">Brenthis ino</name>
    <name type="common">lesser marbled fritillary</name>
    <dbReference type="NCBI Taxonomy" id="405034"/>
    <lineage>
        <taxon>Eukaryota</taxon>
        <taxon>Metazoa</taxon>
        <taxon>Ecdysozoa</taxon>
        <taxon>Arthropoda</taxon>
        <taxon>Hexapoda</taxon>
        <taxon>Insecta</taxon>
        <taxon>Pterygota</taxon>
        <taxon>Neoptera</taxon>
        <taxon>Endopterygota</taxon>
        <taxon>Lepidoptera</taxon>
        <taxon>Glossata</taxon>
        <taxon>Ditrysia</taxon>
        <taxon>Papilionoidea</taxon>
        <taxon>Nymphalidae</taxon>
        <taxon>Heliconiinae</taxon>
        <taxon>Argynnini</taxon>
        <taxon>Brenthis</taxon>
    </lineage>
</organism>
<proteinExistence type="predicted"/>
<feature type="region of interest" description="Disordered" evidence="2">
    <location>
        <begin position="1010"/>
        <end position="1031"/>
    </location>
</feature>
<feature type="repeat" description="PPR" evidence="1">
    <location>
        <begin position="207"/>
        <end position="241"/>
    </location>
</feature>
<feature type="repeat" description="PPR" evidence="1">
    <location>
        <begin position="172"/>
        <end position="206"/>
    </location>
</feature>
<evidence type="ECO:0000313" key="4">
    <source>
        <dbReference type="Proteomes" id="UP000838878"/>
    </source>
</evidence>
<dbReference type="SUPFAM" id="SSF81901">
    <property type="entry name" value="HCP-like"/>
    <property type="match status" value="1"/>
</dbReference>
<gene>
    <name evidence="3" type="ORF">BINO364_LOCUS1618</name>
</gene>
<dbReference type="GO" id="GO:0003730">
    <property type="term" value="F:mRNA 3'-UTR binding"/>
    <property type="evidence" value="ECO:0007669"/>
    <property type="project" value="TreeGrafter"/>
</dbReference>
<evidence type="ECO:0000256" key="2">
    <source>
        <dbReference type="SAM" id="MobiDB-lite"/>
    </source>
</evidence>
<dbReference type="EMBL" id="OV170221">
    <property type="protein sequence ID" value="CAH0714588.1"/>
    <property type="molecule type" value="Genomic_DNA"/>
</dbReference>
<name>A0A8J9U663_9NEOP</name>
<keyword evidence="4" id="KW-1185">Reference proteome</keyword>
<reference evidence="3" key="1">
    <citation type="submission" date="2021-12" db="EMBL/GenBank/DDBJ databases">
        <authorList>
            <person name="Martin H S."/>
        </authorList>
    </citation>
    <scope>NUCLEOTIDE SEQUENCE</scope>
</reference>
<feature type="repeat" description="PPR" evidence="1">
    <location>
        <begin position="137"/>
        <end position="171"/>
    </location>
</feature>